<dbReference type="KEGG" id="spar:SPRG_10087"/>
<evidence type="ECO:0000313" key="2">
    <source>
        <dbReference type="EMBL" id="KDO23942.1"/>
    </source>
</evidence>
<dbReference type="STRING" id="695850.A0A067CAU3"/>
<evidence type="ECO:0000313" key="3">
    <source>
        <dbReference type="Proteomes" id="UP000030745"/>
    </source>
</evidence>
<keyword evidence="2" id="KW-0418">Kinase</keyword>
<dbReference type="Proteomes" id="UP000030745">
    <property type="component" value="Unassembled WGS sequence"/>
</dbReference>
<dbReference type="GO" id="GO:0004674">
    <property type="term" value="F:protein serine/threonine kinase activity"/>
    <property type="evidence" value="ECO:0007669"/>
    <property type="project" value="UniProtKB-KW"/>
</dbReference>
<dbReference type="InterPro" id="IPR001245">
    <property type="entry name" value="Ser-Thr/Tyr_kinase_cat_dom"/>
</dbReference>
<dbReference type="RefSeq" id="XP_012205405.1">
    <property type="nucleotide sequence ID" value="XM_012350015.1"/>
</dbReference>
<dbReference type="InterPro" id="IPR000719">
    <property type="entry name" value="Prot_kinase_dom"/>
</dbReference>
<dbReference type="Gene3D" id="1.10.510.10">
    <property type="entry name" value="Transferase(Phosphotransferase) domain 1"/>
    <property type="match status" value="1"/>
</dbReference>
<dbReference type="EMBL" id="KK583248">
    <property type="protein sequence ID" value="KDO23942.1"/>
    <property type="molecule type" value="Genomic_DNA"/>
</dbReference>
<dbReference type="OrthoDB" id="5962695at2759"/>
<feature type="domain" description="Protein kinase" evidence="1">
    <location>
        <begin position="116"/>
        <end position="380"/>
    </location>
</feature>
<dbReference type="AlphaFoldDB" id="A0A067CAU3"/>
<name>A0A067CAU3_SAPPC</name>
<dbReference type="InterPro" id="IPR011009">
    <property type="entry name" value="Kinase-like_dom_sf"/>
</dbReference>
<dbReference type="Pfam" id="PF07714">
    <property type="entry name" value="PK_Tyr_Ser-Thr"/>
    <property type="match status" value="1"/>
</dbReference>
<gene>
    <name evidence="2" type="ORF">SPRG_10087</name>
</gene>
<keyword evidence="2" id="KW-0723">Serine/threonine-protein kinase</keyword>
<protein>
    <submittedName>
        <fullName evidence="2">Serine/threonine protein kinase</fullName>
    </submittedName>
</protein>
<dbReference type="GeneID" id="24132214"/>
<dbReference type="PANTHER" id="PTHR44329:SF214">
    <property type="entry name" value="PROTEIN KINASE DOMAIN-CONTAINING PROTEIN"/>
    <property type="match status" value="1"/>
</dbReference>
<dbReference type="InterPro" id="IPR051681">
    <property type="entry name" value="Ser/Thr_Kinases-Pseudokinases"/>
</dbReference>
<reference evidence="2 3" key="1">
    <citation type="journal article" date="2013" name="PLoS Genet.">
        <title>Distinctive expansion of potential virulence genes in the genome of the oomycete fish pathogen Saprolegnia parasitica.</title>
        <authorList>
            <person name="Jiang R.H."/>
            <person name="de Bruijn I."/>
            <person name="Haas B.J."/>
            <person name="Belmonte R."/>
            <person name="Lobach L."/>
            <person name="Christie J."/>
            <person name="van den Ackerveken G."/>
            <person name="Bottin A."/>
            <person name="Bulone V."/>
            <person name="Diaz-Moreno S.M."/>
            <person name="Dumas B."/>
            <person name="Fan L."/>
            <person name="Gaulin E."/>
            <person name="Govers F."/>
            <person name="Grenville-Briggs L.J."/>
            <person name="Horner N.R."/>
            <person name="Levin J.Z."/>
            <person name="Mammella M."/>
            <person name="Meijer H.J."/>
            <person name="Morris P."/>
            <person name="Nusbaum C."/>
            <person name="Oome S."/>
            <person name="Phillips A.J."/>
            <person name="van Rooyen D."/>
            <person name="Rzeszutek E."/>
            <person name="Saraiva M."/>
            <person name="Secombes C.J."/>
            <person name="Seidl M.F."/>
            <person name="Snel B."/>
            <person name="Stassen J.H."/>
            <person name="Sykes S."/>
            <person name="Tripathy S."/>
            <person name="van den Berg H."/>
            <person name="Vega-Arreguin J.C."/>
            <person name="Wawra S."/>
            <person name="Young S.K."/>
            <person name="Zeng Q."/>
            <person name="Dieguez-Uribeondo J."/>
            <person name="Russ C."/>
            <person name="Tyler B.M."/>
            <person name="van West P."/>
        </authorList>
    </citation>
    <scope>NUCLEOTIDE SEQUENCE [LARGE SCALE GENOMIC DNA]</scope>
    <source>
        <strain evidence="2 3">CBS 223.65</strain>
    </source>
</reference>
<keyword evidence="2" id="KW-0808">Transferase</keyword>
<dbReference type="SUPFAM" id="SSF56112">
    <property type="entry name" value="Protein kinase-like (PK-like)"/>
    <property type="match status" value="1"/>
</dbReference>
<proteinExistence type="predicted"/>
<dbReference type="PANTHER" id="PTHR44329">
    <property type="entry name" value="SERINE/THREONINE-PROTEIN KINASE TNNI3K-RELATED"/>
    <property type="match status" value="1"/>
</dbReference>
<dbReference type="PROSITE" id="PS50011">
    <property type="entry name" value="PROTEIN_KINASE_DOM"/>
    <property type="match status" value="1"/>
</dbReference>
<sequence>MRLHHRGHVVNWARTCTTCRKETMVLVDTVCPECSCPQPSTNEVKTMSSRLTVALKTRSATTKGRAIPHAIQRWLTHSTTSAAPSQEPLRLYLPQQLWTGRDNNDARRTRSSQTLGEFLPWVAGGCIGNAALARAKYAASAQPVFEVPGTDLPEPGVPFELHGRVVTHRHVGDDDDLEAIARCTSPFLVTVVATAAPKSMLVEFLVSKSLRCVLEDTSVRATWPADPTLKVMILYTVANALVDLHTHGIVHGHLSSYDVIWSSTEFVQVDVPGIVGLDQARLAWVAPEVLAGDSPPSFASDMYAFGVLMTELDTFSLPFEGYGLDDRVAITTAVVDGGLRPTLGDDCEDWYRTLVDRCLHMDPSLRPTASDVANFLQAFVNDTATE</sequence>
<dbReference type="VEuPathDB" id="FungiDB:SPRG_10087"/>
<evidence type="ECO:0000259" key="1">
    <source>
        <dbReference type="PROSITE" id="PS50011"/>
    </source>
</evidence>
<dbReference type="GO" id="GO:0005524">
    <property type="term" value="F:ATP binding"/>
    <property type="evidence" value="ECO:0007669"/>
    <property type="project" value="InterPro"/>
</dbReference>
<organism evidence="2 3">
    <name type="scientific">Saprolegnia parasitica (strain CBS 223.65)</name>
    <dbReference type="NCBI Taxonomy" id="695850"/>
    <lineage>
        <taxon>Eukaryota</taxon>
        <taxon>Sar</taxon>
        <taxon>Stramenopiles</taxon>
        <taxon>Oomycota</taxon>
        <taxon>Saprolegniomycetes</taxon>
        <taxon>Saprolegniales</taxon>
        <taxon>Saprolegniaceae</taxon>
        <taxon>Saprolegnia</taxon>
    </lineage>
</organism>
<accession>A0A067CAU3</accession>
<keyword evidence="3" id="KW-1185">Reference proteome</keyword>
<dbReference type="SMART" id="SM00220">
    <property type="entry name" value="S_TKc"/>
    <property type="match status" value="1"/>
</dbReference>